<gene>
    <name evidence="4" type="ORF">Tcan_03447</name>
</gene>
<keyword evidence="5" id="KW-1185">Reference proteome</keyword>
<proteinExistence type="predicted"/>
<protein>
    <recommendedName>
        <fullName evidence="3">Saposin B-type domain-containing protein</fullName>
    </recommendedName>
</protein>
<evidence type="ECO:0000259" key="3">
    <source>
        <dbReference type="PROSITE" id="PS50015"/>
    </source>
</evidence>
<dbReference type="InterPro" id="IPR008139">
    <property type="entry name" value="SaposinB_dom"/>
</dbReference>
<keyword evidence="2" id="KW-0732">Signal</keyword>
<feature type="signal peptide" evidence="2">
    <location>
        <begin position="1"/>
        <end position="21"/>
    </location>
</feature>
<evidence type="ECO:0000313" key="4">
    <source>
        <dbReference type="EMBL" id="KHN81668.1"/>
    </source>
</evidence>
<accession>A0A0B2VJC9</accession>
<keyword evidence="1" id="KW-1015">Disulfide bond</keyword>
<dbReference type="OMA" id="ENCEMCQ"/>
<evidence type="ECO:0000313" key="5">
    <source>
        <dbReference type="Proteomes" id="UP000031036"/>
    </source>
</evidence>
<dbReference type="EMBL" id="JPKZ01001479">
    <property type="protein sequence ID" value="KHN81668.1"/>
    <property type="molecule type" value="Genomic_DNA"/>
</dbReference>
<dbReference type="Proteomes" id="UP000031036">
    <property type="component" value="Unassembled WGS sequence"/>
</dbReference>
<sequence>MRTFLAAIVIFFIVQIEILWSLTPNEVCEFCQHTQKTVYGHFGGRIPSKRVLHRQLKHECKRLPKYKRRCLMTVGPNIAQIFADMTNDSDSFKPLKLCEVLKECGKNQSPLVTAFETDDNVFNESLPEAETETTVFSIHLITSLPQS</sequence>
<dbReference type="AlphaFoldDB" id="A0A0B2VJC9"/>
<evidence type="ECO:0000256" key="2">
    <source>
        <dbReference type="SAM" id="SignalP"/>
    </source>
</evidence>
<feature type="domain" description="Saposin B-type" evidence="3">
    <location>
        <begin position="24"/>
        <end position="108"/>
    </location>
</feature>
<dbReference type="PROSITE" id="PS50015">
    <property type="entry name" value="SAP_B"/>
    <property type="match status" value="1"/>
</dbReference>
<dbReference type="Gene3D" id="1.10.225.10">
    <property type="entry name" value="Saposin-like"/>
    <property type="match status" value="1"/>
</dbReference>
<dbReference type="SUPFAM" id="SSF47862">
    <property type="entry name" value="Saposin"/>
    <property type="match status" value="1"/>
</dbReference>
<reference evidence="4 5" key="1">
    <citation type="submission" date="2014-11" db="EMBL/GenBank/DDBJ databases">
        <title>Genetic blueprint of the zoonotic pathogen Toxocara canis.</title>
        <authorList>
            <person name="Zhu X.-Q."/>
            <person name="Korhonen P.K."/>
            <person name="Cai H."/>
            <person name="Young N.D."/>
            <person name="Nejsum P."/>
            <person name="von Samson-Himmelstjerna G."/>
            <person name="Boag P.R."/>
            <person name="Tan P."/>
            <person name="Li Q."/>
            <person name="Min J."/>
            <person name="Yang Y."/>
            <person name="Wang X."/>
            <person name="Fang X."/>
            <person name="Hall R.S."/>
            <person name="Hofmann A."/>
            <person name="Sternberg P.W."/>
            <person name="Jex A.R."/>
            <person name="Gasser R.B."/>
        </authorList>
    </citation>
    <scope>NUCLEOTIDE SEQUENCE [LARGE SCALE GENOMIC DNA]</scope>
    <source>
        <strain evidence="4">PN_DK_2014</strain>
    </source>
</reference>
<feature type="chain" id="PRO_5002078344" description="Saposin B-type domain-containing protein" evidence="2">
    <location>
        <begin position="22"/>
        <end position="147"/>
    </location>
</feature>
<comment type="caution">
    <text evidence="4">The sequence shown here is derived from an EMBL/GenBank/DDBJ whole genome shotgun (WGS) entry which is preliminary data.</text>
</comment>
<evidence type="ECO:0000256" key="1">
    <source>
        <dbReference type="ARBA" id="ARBA00023157"/>
    </source>
</evidence>
<name>A0A0B2VJC9_TOXCA</name>
<organism evidence="4 5">
    <name type="scientific">Toxocara canis</name>
    <name type="common">Canine roundworm</name>
    <dbReference type="NCBI Taxonomy" id="6265"/>
    <lineage>
        <taxon>Eukaryota</taxon>
        <taxon>Metazoa</taxon>
        <taxon>Ecdysozoa</taxon>
        <taxon>Nematoda</taxon>
        <taxon>Chromadorea</taxon>
        <taxon>Rhabditida</taxon>
        <taxon>Spirurina</taxon>
        <taxon>Ascaridomorpha</taxon>
        <taxon>Ascaridoidea</taxon>
        <taxon>Toxocaridae</taxon>
        <taxon>Toxocara</taxon>
    </lineage>
</organism>
<dbReference type="OrthoDB" id="5856919at2759"/>
<dbReference type="InterPro" id="IPR011001">
    <property type="entry name" value="Saposin-like"/>
</dbReference>